<feature type="transmembrane region" description="Helical" evidence="1">
    <location>
        <begin position="35"/>
        <end position="53"/>
    </location>
</feature>
<name>A0A9P4NDV0_9PEZI</name>
<comment type="caution">
    <text evidence="2">The sequence shown here is derived from an EMBL/GenBank/DDBJ whole genome shotgun (WGS) entry which is preliminary data.</text>
</comment>
<keyword evidence="1" id="KW-0472">Membrane</keyword>
<keyword evidence="3" id="KW-1185">Reference proteome</keyword>
<evidence type="ECO:0000313" key="2">
    <source>
        <dbReference type="EMBL" id="KAF2415739.1"/>
    </source>
</evidence>
<gene>
    <name evidence="2" type="ORF">EJ08DRAFT_600882</name>
</gene>
<dbReference type="AlphaFoldDB" id="A0A9P4NDV0"/>
<feature type="non-terminal residue" evidence="2">
    <location>
        <position position="1"/>
    </location>
</feature>
<sequence length="54" mass="6657">LLYINRYRNYINLYFLKYTIENRILIIVYLPYSTYLLKLLDLVLFALLASFYLI</sequence>
<reference evidence="2" key="1">
    <citation type="journal article" date="2020" name="Stud. Mycol.">
        <title>101 Dothideomycetes genomes: a test case for predicting lifestyles and emergence of pathogens.</title>
        <authorList>
            <person name="Haridas S."/>
            <person name="Albert R."/>
            <person name="Binder M."/>
            <person name="Bloem J."/>
            <person name="Labutti K."/>
            <person name="Salamov A."/>
            <person name="Andreopoulos B."/>
            <person name="Baker S."/>
            <person name="Barry K."/>
            <person name="Bills G."/>
            <person name="Bluhm B."/>
            <person name="Cannon C."/>
            <person name="Castanera R."/>
            <person name="Culley D."/>
            <person name="Daum C."/>
            <person name="Ezra D."/>
            <person name="Gonzalez J."/>
            <person name="Henrissat B."/>
            <person name="Kuo A."/>
            <person name="Liang C."/>
            <person name="Lipzen A."/>
            <person name="Lutzoni F."/>
            <person name="Magnuson J."/>
            <person name="Mondo S."/>
            <person name="Nolan M."/>
            <person name="Ohm R."/>
            <person name="Pangilinan J."/>
            <person name="Park H.-J."/>
            <person name="Ramirez L."/>
            <person name="Alfaro M."/>
            <person name="Sun H."/>
            <person name="Tritt A."/>
            <person name="Yoshinaga Y."/>
            <person name="Zwiers L.-H."/>
            <person name="Turgeon B."/>
            <person name="Goodwin S."/>
            <person name="Spatafora J."/>
            <person name="Crous P."/>
            <person name="Grigoriev I."/>
        </authorList>
    </citation>
    <scope>NUCLEOTIDE SEQUENCE</scope>
    <source>
        <strain evidence="2">CBS 130266</strain>
    </source>
</reference>
<proteinExistence type="predicted"/>
<keyword evidence="1" id="KW-1133">Transmembrane helix</keyword>
<evidence type="ECO:0000313" key="3">
    <source>
        <dbReference type="Proteomes" id="UP000800235"/>
    </source>
</evidence>
<protein>
    <submittedName>
        <fullName evidence="2">Uncharacterized protein</fullName>
    </submittedName>
</protein>
<dbReference type="EMBL" id="MU007185">
    <property type="protein sequence ID" value="KAF2415739.1"/>
    <property type="molecule type" value="Genomic_DNA"/>
</dbReference>
<organism evidence="2 3">
    <name type="scientific">Tothia fuscella</name>
    <dbReference type="NCBI Taxonomy" id="1048955"/>
    <lineage>
        <taxon>Eukaryota</taxon>
        <taxon>Fungi</taxon>
        <taxon>Dikarya</taxon>
        <taxon>Ascomycota</taxon>
        <taxon>Pezizomycotina</taxon>
        <taxon>Dothideomycetes</taxon>
        <taxon>Pleosporomycetidae</taxon>
        <taxon>Venturiales</taxon>
        <taxon>Cylindrosympodiaceae</taxon>
        <taxon>Tothia</taxon>
    </lineage>
</organism>
<dbReference type="Proteomes" id="UP000800235">
    <property type="component" value="Unassembled WGS sequence"/>
</dbReference>
<accession>A0A9P4NDV0</accession>
<keyword evidence="1" id="KW-0812">Transmembrane</keyword>
<evidence type="ECO:0000256" key="1">
    <source>
        <dbReference type="SAM" id="Phobius"/>
    </source>
</evidence>